<evidence type="ECO:0000313" key="4">
    <source>
        <dbReference type="EnsemblProtists" id="EKX50753"/>
    </source>
</evidence>
<feature type="region of interest" description="Disordered" evidence="2">
    <location>
        <begin position="310"/>
        <end position="334"/>
    </location>
</feature>
<evidence type="ECO:0000313" key="5">
    <source>
        <dbReference type="Proteomes" id="UP000011087"/>
    </source>
</evidence>
<accession>L1JRN7</accession>
<proteinExistence type="predicted"/>
<organism evidence="3">
    <name type="scientific">Guillardia theta (strain CCMP2712)</name>
    <name type="common">Cryptophyte</name>
    <dbReference type="NCBI Taxonomy" id="905079"/>
    <lineage>
        <taxon>Eukaryota</taxon>
        <taxon>Cryptophyceae</taxon>
        <taxon>Pyrenomonadales</taxon>
        <taxon>Geminigeraceae</taxon>
        <taxon>Guillardia</taxon>
    </lineage>
</organism>
<feature type="region of interest" description="Disordered" evidence="2">
    <location>
        <begin position="1"/>
        <end position="40"/>
    </location>
</feature>
<dbReference type="RefSeq" id="XP_005837733.1">
    <property type="nucleotide sequence ID" value="XM_005837676.1"/>
</dbReference>
<sequence>MNRQQKEERGTQCEMEDIEPKGSLKNRSHDDQALSQASTESKAGKFVFKELSLEGEISQLKQHVRERDSQLIQLLQTFQLKDQESSDLKKEIRRLQENMVSLEIDLEKEKEDRKEVLEEKLRSSEEKLEETNLRLRDAMEEQNRQNLHSADTQRRGKLDSQIRQACSMRHAVSISRDLQSIVDEFGHVMFEFDMELEDVRSYQKQAILERQKRRHAENLLSRANAQIADLRLELAHTQSVFTERLEKEISLVLHDTEIVKAEQMAYLKAVLDSSEERERRLKEEVQVDAVRAQTLEELNAKFAIMQETVQKAEESKGENEDASTAQDSTPTSHLEQKLISLREGLDKVIRGQTAGRSSSDSSEVSPLPAPQSVLRQTCDVSDWQEEGGHDTCALQESHDREVVLEGDPRKKKALMDGRSKYASPDRVPPAASHPGQHVIASSGPDLTMFKIRVQQQGESTATRSPRLTPAPQDQKTDASLLSDSWVHGYPYPSPPRESDAANLNGKAAEDSLLWSFGLESPINSAMKLSFEEEDTASKSSISPHESLVLVGDSELLSSLKKPDSPSKARRRVNFRE</sequence>
<dbReference type="EnsemblProtists" id="EKX50753">
    <property type="protein sequence ID" value="EKX50753"/>
    <property type="gene ID" value="GUITHDRAFT_103344"/>
</dbReference>
<evidence type="ECO:0000313" key="3">
    <source>
        <dbReference type="EMBL" id="EKX50753.1"/>
    </source>
</evidence>
<feature type="coiled-coil region" evidence="1">
    <location>
        <begin position="78"/>
        <end position="145"/>
    </location>
</feature>
<reference evidence="3 5" key="1">
    <citation type="journal article" date="2012" name="Nature">
        <title>Algal genomes reveal evolutionary mosaicism and the fate of nucleomorphs.</title>
        <authorList>
            <consortium name="DOE Joint Genome Institute"/>
            <person name="Curtis B.A."/>
            <person name="Tanifuji G."/>
            <person name="Burki F."/>
            <person name="Gruber A."/>
            <person name="Irimia M."/>
            <person name="Maruyama S."/>
            <person name="Arias M.C."/>
            <person name="Ball S.G."/>
            <person name="Gile G.H."/>
            <person name="Hirakawa Y."/>
            <person name="Hopkins J.F."/>
            <person name="Kuo A."/>
            <person name="Rensing S.A."/>
            <person name="Schmutz J."/>
            <person name="Symeonidi A."/>
            <person name="Elias M."/>
            <person name="Eveleigh R.J."/>
            <person name="Herman E.K."/>
            <person name="Klute M.J."/>
            <person name="Nakayama T."/>
            <person name="Obornik M."/>
            <person name="Reyes-Prieto A."/>
            <person name="Armbrust E.V."/>
            <person name="Aves S.J."/>
            <person name="Beiko R.G."/>
            <person name="Coutinho P."/>
            <person name="Dacks J.B."/>
            <person name="Durnford D.G."/>
            <person name="Fast N.M."/>
            <person name="Green B.R."/>
            <person name="Grisdale C.J."/>
            <person name="Hempel F."/>
            <person name="Henrissat B."/>
            <person name="Hoppner M.P."/>
            <person name="Ishida K."/>
            <person name="Kim E."/>
            <person name="Koreny L."/>
            <person name="Kroth P.G."/>
            <person name="Liu Y."/>
            <person name="Malik S.B."/>
            <person name="Maier U.G."/>
            <person name="McRose D."/>
            <person name="Mock T."/>
            <person name="Neilson J.A."/>
            <person name="Onodera N.T."/>
            <person name="Poole A.M."/>
            <person name="Pritham E.J."/>
            <person name="Richards T.A."/>
            <person name="Rocap G."/>
            <person name="Roy S.W."/>
            <person name="Sarai C."/>
            <person name="Schaack S."/>
            <person name="Shirato S."/>
            <person name="Slamovits C.H."/>
            <person name="Spencer D.F."/>
            <person name="Suzuki S."/>
            <person name="Worden A.Z."/>
            <person name="Zauner S."/>
            <person name="Barry K."/>
            <person name="Bell C."/>
            <person name="Bharti A.K."/>
            <person name="Crow J.A."/>
            <person name="Grimwood J."/>
            <person name="Kramer R."/>
            <person name="Lindquist E."/>
            <person name="Lucas S."/>
            <person name="Salamov A."/>
            <person name="McFadden G.I."/>
            <person name="Lane C.E."/>
            <person name="Keeling P.J."/>
            <person name="Gray M.W."/>
            <person name="Grigoriev I.V."/>
            <person name="Archibald J.M."/>
        </authorList>
    </citation>
    <scope>NUCLEOTIDE SEQUENCE</scope>
    <source>
        <strain evidence="3 5">CCMP2712</strain>
    </source>
</reference>
<keyword evidence="5" id="KW-1185">Reference proteome</keyword>
<reference evidence="5" key="2">
    <citation type="submission" date="2012-11" db="EMBL/GenBank/DDBJ databases">
        <authorList>
            <person name="Kuo A."/>
            <person name="Curtis B.A."/>
            <person name="Tanifuji G."/>
            <person name="Burki F."/>
            <person name="Gruber A."/>
            <person name="Irimia M."/>
            <person name="Maruyama S."/>
            <person name="Arias M.C."/>
            <person name="Ball S.G."/>
            <person name="Gile G.H."/>
            <person name="Hirakawa Y."/>
            <person name="Hopkins J.F."/>
            <person name="Rensing S.A."/>
            <person name="Schmutz J."/>
            <person name="Symeonidi A."/>
            <person name="Elias M."/>
            <person name="Eveleigh R.J."/>
            <person name="Herman E.K."/>
            <person name="Klute M.J."/>
            <person name="Nakayama T."/>
            <person name="Obornik M."/>
            <person name="Reyes-Prieto A."/>
            <person name="Armbrust E.V."/>
            <person name="Aves S.J."/>
            <person name="Beiko R.G."/>
            <person name="Coutinho P."/>
            <person name="Dacks J.B."/>
            <person name="Durnford D.G."/>
            <person name="Fast N.M."/>
            <person name="Green B.R."/>
            <person name="Grisdale C."/>
            <person name="Hempe F."/>
            <person name="Henrissat B."/>
            <person name="Hoppner M.P."/>
            <person name="Ishida K.-I."/>
            <person name="Kim E."/>
            <person name="Koreny L."/>
            <person name="Kroth P.G."/>
            <person name="Liu Y."/>
            <person name="Malik S.-B."/>
            <person name="Maier U.G."/>
            <person name="McRose D."/>
            <person name="Mock T."/>
            <person name="Neilson J.A."/>
            <person name="Onodera N.T."/>
            <person name="Poole A.M."/>
            <person name="Pritham E.J."/>
            <person name="Richards T.A."/>
            <person name="Rocap G."/>
            <person name="Roy S.W."/>
            <person name="Sarai C."/>
            <person name="Schaack S."/>
            <person name="Shirato S."/>
            <person name="Slamovits C.H."/>
            <person name="Spencer D.F."/>
            <person name="Suzuki S."/>
            <person name="Worden A.Z."/>
            <person name="Zauner S."/>
            <person name="Barry K."/>
            <person name="Bell C."/>
            <person name="Bharti A.K."/>
            <person name="Crow J.A."/>
            <person name="Grimwood J."/>
            <person name="Kramer R."/>
            <person name="Lindquist E."/>
            <person name="Lucas S."/>
            <person name="Salamov A."/>
            <person name="McFadden G.I."/>
            <person name="Lane C.E."/>
            <person name="Keeling P.J."/>
            <person name="Gray M.W."/>
            <person name="Grigoriev I.V."/>
            <person name="Archibald J.M."/>
        </authorList>
    </citation>
    <scope>NUCLEOTIDE SEQUENCE</scope>
    <source>
        <strain evidence="5">CCMP2712</strain>
    </source>
</reference>
<dbReference type="Proteomes" id="UP000011087">
    <property type="component" value="Unassembled WGS sequence"/>
</dbReference>
<feature type="compositionally biased region" description="Polar residues" evidence="2">
    <location>
        <begin position="454"/>
        <end position="482"/>
    </location>
</feature>
<name>L1JRN7_GUITC</name>
<dbReference type="AlphaFoldDB" id="L1JRN7"/>
<evidence type="ECO:0000256" key="1">
    <source>
        <dbReference type="SAM" id="Coils"/>
    </source>
</evidence>
<protein>
    <submittedName>
        <fullName evidence="3 4">Uncharacterized protein</fullName>
    </submittedName>
</protein>
<dbReference type="EMBL" id="JH992977">
    <property type="protein sequence ID" value="EKX50753.1"/>
    <property type="molecule type" value="Genomic_DNA"/>
</dbReference>
<gene>
    <name evidence="3" type="ORF">GUITHDRAFT_103344</name>
</gene>
<feature type="region of interest" description="Disordered" evidence="2">
    <location>
        <begin position="454"/>
        <end position="504"/>
    </location>
</feature>
<dbReference type="PaxDb" id="55529-EKX50753"/>
<evidence type="ECO:0000256" key="2">
    <source>
        <dbReference type="SAM" id="MobiDB-lite"/>
    </source>
</evidence>
<feature type="compositionally biased region" description="Basic and acidic residues" evidence="2">
    <location>
        <begin position="1"/>
        <end position="11"/>
    </location>
</feature>
<dbReference type="KEGG" id="gtt:GUITHDRAFT_103344"/>
<feature type="compositionally biased region" description="Basic and acidic residues" evidence="2">
    <location>
        <begin position="18"/>
        <end position="32"/>
    </location>
</feature>
<feature type="region of interest" description="Disordered" evidence="2">
    <location>
        <begin position="404"/>
        <end position="442"/>
    </location>
</feature>
<keyword evidence="1" id="KW-0175">Coiled coil</keyword>
<feature type="compositionally biased region" description="Polar residues" evidence="2">
    <location>
        <begin position="322"/>
        <end position="333"/>
    </location>
</feature>
<feature type="compositionally biased region" description="Basic and acidic residues" evidence="2">
    <location>
        <begin position="310"/>
        <end position="319"/>
    </location>
</feature>
<reference evidence="4" key="3">
    <citation type="submission" date="2016-03" db="UniProtKB">
        <authorList>
            <consortium name="EnsemblProtists"/>
        </authorList>
    </citation>
    <scope>IDENTIFICATION</scope>
</reference>
<dbReference type="GeneID" id="17307430"/>
<feature type="coiled-coil region" evidence="1">
    <location>
        <begin position="213"/>
        <end position="240"/>
    </location>
</feature>
<dbReference type="HOGENOM" id="CLU_473671_0_0_1"/>
<feature type="region of interest" description="Disordered" evidence="2">
    <location>
        <begin position="351"/>
        <end position="373"/>
    </location>
</feature>
<feature type="compositionally biased region" description="Basic and acidic residues" evidence="2">
    <location>
        <begin position="404"/>
        <end position="419"/>
    </location>
</feature>